<feature type="region of interest" description="Disordered" evidence="4">
    <location>
        <begin position="456"/>
        <end position="501"/>
    </location>
</feature>
<dbReference type="PANTHER" id="PTHR24201">
    <property type="entry name" value="ANK_REP_REGION DOMAIN-CONTAINING PROTEIN"/>
    <property type="match status" value="1"/>
</dbReference>
<dbReference type="EMBL" id="JAPDFR010000005">
    <property type="protein sequence ID" value="KAK0386447.1"/>
    <property type="molecule type" value="Genomic_DNA"/>
</dbReference>
<gene>
    <name evidence="5" type="ORF">NLU13_6283</name>
</gene>
<evidence type="ECO:0000256" key="4">
    <source>
        <dbReference type="SAM" id="MobiDB-lite"/>
    </source>
</evidence>
<feature type="compositionally biased region" description="Low complexity" evidence="4">
    <location>
        <begin position="42"/>
        <end position="51"/>
    </location>
</feature>
<dbReference type="Pfam" id="PF00023">
    <property type="entry name" value="Ank"/>
    <property type="match status" value="1"/>
</dbReference>
<organism evidence="5 6">
    <name type="scientific">Sarocladium strictum</name>
    <name type="common">Black bundle disease fungus</name>
    <name type="synonym">Acremonium strictum</name>
    <dbReference type="NCBI Taxonomy" id="5046"/>
    <lineage>
        <taxon>Eukaryota</taxon>
        <taxon>Fungi</taxon>
        <taxon>Dikarya</taxon>
        <taxon>Ascomycota</taxon>
        <taxon>Pezizomycotina</taxon>
        <taxon>Sordariomycetes</taxon>
        <taxon>Hypocreomycetidae</taxon>
        <taxon>Hypocreales</taxon>
        <taxon>Sarocladiaceae</taxon>
        <taxon>Sarocladium</taxon>
    </lineage>
</organism>
<evidence type="ECO:0000256" key="2">
    <source>
        <dbReference type="ARBA" id="ARBA00023043"/>
    </source>
</evidence>
<feature type="region of interest" description="Disordered" evidence="4">
    <location>
        <begin position="376"/>
        <end position="404"/>
    </location>
</feature>
<feature type="compositionally biased region" description="Basic and acidic residues" evidence="4">
    <location>
        <begin position="63"/>
        <end position="78"/>
    </location>
</feature>
<dbReference type="GO" id="GO:0005634">
    <property type="term" value="C:nucleus"/>
    <property type="evidence" value="ECO:0007669"/>
    <property type="project" value="TreeGrafter"/>
</dbReference>
<comment type="caution">
    <text evidence="5">The sequence shown here is derived from an EMBL/GenBank/DDBJ whole genome shotgun (WGS) entry which is preliminary data.</text>
</comment>
<name>A0AA39L6Z9_SARSR</name>
<dbReference type="InterPro" id="IPR036770">
    <property type="entry name" value="Ankyrin_rpt-contain_sf"/>
</dbReference>
<evidence type="ECO:0000313" key="5">
    <source>
        <dbReference type="EMBL" id="KAK0386447.1"/>
    </source>
</evidence>
<feature type="region of interest" description="Disordered" evidence="4">
    <location>
        <begin position="1"/>
        <end position="117"/>
    </location>
</feature>
<reference evidence="5" key="1">
    <citation type="submission" date="2022-10" db="EMBL/GenBank/DDBJ databases">
        <title>Determination and structural analysis of whole genome sequence of Sarocladium strictum F4-1.</title>
        <authorList>
            <person name="Hu L."/>
            <person name="Jiang Y."/>
        </authorList>
    </citation>
    <scope>NUCLEOTIDE SEQUENCE</scope>
    <source>
        <strain evidence="5">F4-1</strain>
    </source>
</reference>
<keyword evidence="6" id="KW-1185">Reference proteome</keyword>
<sequence length="735" mass="77577">MDTRGNDAAHRRRARSRDSFSPPGPGRTRHASVGARDPRPAPALRPADVPASLRPGVMPVKPEYVHGHGHDQSNEHRPMTPAKYKPQPQQASEAQKAPVQSKPVETKPEIKSTPAAPAAVPASAAATALPAGLAASGSKGATGLASLMPNMPTALAAYAGYQFLTKNADKAKEWTDWFKELQDAPSEMEDLSDKATQARETITQIQDLIKTRPDLLEGEAGQKLKEKIEASLKSTDAALGKMNKMLADLSTKGAKEGNGDMVSGLEKYWNSYRYKDEWQDKIKAADTEQQKELASLGALMSGLYSKALSKPAPVPATVPGAAPAIPTIVSPHLAPASADIAPSTAAHDIQATAEAPAAVSAAPAVDFAAPIPVNPATTSPPTVIGPPAASSPTHSPHDERLPPPSLVAAAEGAARFSSVDTPPPRQPTIAEAAAMEGPPRNPSLAEAAVADMAGFAPAGGRSHRDSENVSPLSSLPPRPSSVAREEASIGSPPMGHHRPRASSTIVPPIAAAYMPTPPPVAPSTGGAPVDSRRVSSIAQDAKASADSITSDLAPEDILLDAAWDGDIDAVAHALRRASVNSCDLKGHTALHLACERDHLAVAIMLLDRGANVHARADGGRMALHLAARFASADMIEMLLERAKADPDARTSEGRTALHYAASAARDGDEERRDVIRVLRDFGADPTVADRKGKLPRDVAQARDRWDAASTLRRAEKRWEEDHKQNWLQRHGFLKK</sequence>
<dbReference type="SUPFAM" id="SSF48403">
    <property type="entry name" value="Ankyrin repeat"/>
    <property type="match status" value="1"/>
</dbReference>
<keyword evidence="1" id="KW-0677">Repeat</keyword>
<evidence type="ECO:0000313" key="6">
    <source>
        <dbReference type="Proteomes" id="UP001175261"/>
    </source>
</evidence>
<dbReference type="PROSITE" id="PS50297">
    <property type="entry name" value="ANK_REP_REGION"/>
    <property type="match status" value="2"/>
</dbReference>
<feature type="repeat" description="ANK" evidence="3">
    <location>
        <begin position="652"/>
        <end position="690"/>
    </location>
</feature>
<evidence type="ECO:0000256" key="3">
    <source>
        <dbReference type="PROSITE-ProRule" id="PRU00023"/>
    </source>
</evidence>
<dbReference type="SMART" id="SM00248">
    <property type="entry name" value="ANK"/>
    <property type="match status" value="3"/>
</dbReference>
<dbReference type="InterPro" id="IPR050776">
    <property type="entry name" value="Ank_Repeat/CDKN_Inhibitor"/>
</dbReference>
<dbReference type="Proteomes" id="UP001175261">
    <property type="component" value="Unassembled WGS sequence"/>
</dbReference>
<dbReference type="Gene3D" id="1.25.40.20">
    <property type="entry name" value="Ankyrin repeat-containing domain"/>
    <property type="match status" value="1"/>
</dbReference>
<evidence type="ECO:0000256" key="1">
    <source>
        <dbReference type="ARBA" id="ARBA00022737"/>
    </source>
</evidence>
<dbReference type="InterPro" id="IPR002110">
    <property type="entry name" value="Ankyrin_rpt"/>
</dbReference>
<accession>A0AA39L6Z9</accession>
<dbReference type="PROSITE" id="PS50088">
    <property type="entry name" value="ANK_REPEAT"/>
    <property type="match status" value="2"/>
</dbReference>
<proteinExistence type="predicted"/>
<dbReference type="AlphaFoldDB" id="A0AA39L6Z9"/>
<dbReference type="Pfam" id="PF12796">
    <property type="entry name" value="Ank_2"/>
    <property type="match status" value="1"/>
</dbReference>
<dbReference type="PANTHER" id="PTHR24201:SF16">
    <property type="entry name" value="ANKYRIN-1-LIKE-RELATED"/>
    <property type="match status" value="1"/>
</dbReference>
<protein>
    <submittedName>
        <fullName evidence="5">Uncharacterized protein</fullName>
    </submittedName>
</protein>
<keyword evidence="2 3" id="KW-0040">ANK repeat</keyword>
<feature type="repeat" description="ANK" evidence="3">
    <location>
        <begin position="585"/>
        <end position="617"/>
    </location>
</feature>